<protein>
    <submittedName>
        <fullName evidence="2">Uncharacterized protein</fullName>
    </submittedName>
</protein>
<name>A0A7S4RJ07_9STRA</name>
<sequence length="262" mass="29136">MTAGIFYQEPLTFIAANTSGDRSNIRQRLRRSRSESIIRKNEHFREEAIIRRPGISIVMTEKLWSHISRPADESLSSSSEDDCDCRNSNPSLATVVARVPTVPILRSSSCGAIRYHGGSSCSSTASNSSNGSSSQGSSGCVRFSASPVSSVRERPLTDPQEKEALFYSKKDFQRFRSEYKIVLKAIASHQLTKTRETEAEVSQDDSLSSDGDIKTMSMFIPPPLRGLFRAVSESINRIRLTNVSIENDPIKKNLLVDTMYLF</sequence>
<reference evidence="2" key="1">
    <citation type="submission" date="2021-01" db="EMBL/GenBank/DDBJ databases">
        <authorList>
            <person name="Corre E."/>
            <person name="Pelletier E."/>
            <person name="Niang G."/>
            <person name="Scheremetjew M."/>
            <person name="Finn R."/>
            <person name="Kale V."/>
            <person name="Holt S."/>
            <person name="Cochrane G."/>
            <person name="Meng A."/>
            <person name="Brown T."/>
            <person name="Cohen L."/>
        </authorList>
    </citation>
    <scope>NUCLEOTIDE SEQUENCE</scope>
    <source>
        <strain evidence="2">GSO104</strain>
    </source>
</reference>
<proteinExistence type="predicted"/>
<evidence type="ECO:0000313" key="2">
    <source>
        <dbReference type="EMBL" id="CAE4616192.1"/>
    </source>
</evidence>
<feature type="region of interest" description="Disordered" evidence="1">
    <location>
        <begin position="120"/>
        <end position="139"/>
    </location>
</feature>
<accession>A0A7S4RJ07</accession>
<dbReference type="EMBL" id="HBNS01024873">
    <property type="protein sequence ID" value="CAE4616192.1"/>
    <property type="molecule type" value="Transcribed_RNA"/>
</dbReference>
<dbReference type="AlphaFoldDB" id="A0A7S4RJ07"/>
<gene>
    <name evidence="2" type="ORF">DBRI00130_LOCUS19617</name>
</gene>
<organism evidence="2">
    <name type="scientific">Ditylum brightwellii</name>
    <dbReference type="NCBI Taxonomy" id="49249"/>
    <lineage>
        <taxon>Eukaryota</taxon>
        <taxon>Sar</taxon>
        <taxon>Stramenopiles</taxon>
        <taxon>Ochrophyta</taxon>
        <taxon>Bacillariophyta</taxon>
        <taxon>Mediophyceae</taxon>
        <taxon>Lithodesmiophycidae</taxon>
        <taxon>Lithodesmiales</taxon>
        <taxon>Lithodesmiaceae</taxon>
        <taxon>Ditylum</taxon>
    </lineage>
</organism>
<evidence type="ECO:0000256" key="1">
    <source>
        <dbReference type="SAM" id="MobiDB-lite"/>
    </source>
</evidence>